<dbReference type="PROSITE" id="PS00059">
    <property type="entry name" value="ADH_ZINC"/>
    <property type="match status" value="1"/>
</dbReference>
<reference evidence="9 10" key="1">
    <citation type="submission" date="2020-09" db="EMBL/GenBank/DDBJ databases">
        <title>Roseomonas.</title>
        <authorList>
            <person name="Zhu W."/>
        </authorList>
    </citation>
    <scope>NUCLEOTIDE SEQUENCE [LARGE SCALE GENOMIC DNA]</scope>
    <source>
        <strain evidence="9 10">1311</strain>
    </source>
</reference>
<protein>
    <recommendedName>
        <fullName evidence="3">alcohol dehydrogenase</fullName>
        <ecNumber evidence="3">1.1.1.1</ecNumber>
    </recommendedName>
</protein>
<dbReference type="InterPro" id="IPR013149">
    <property type="entry name" value="ADH-like_C"/>
</dbReference>
<dbReference type="RefSeq" id="WP_207447223.1">
    <property type="nucleotide sequence ID" value="NZ_JACTNF010000010.1"/>
</dbReference>
<keyword evidence="4 7" id="KW-0479">Metal-binding</keyword>
<evidence type="ECO:0000256" key="3">
    <source>
        <dbReference type="ARBA" id="ARBA00013190"/>
    </source>
</evidence>
<dbReference type="CDD" id="cd08240">
    <property type="entry name" value="6_hydroxyhexanoate_dh_like"/>
    <property type="match status" value="1"/>
</dbReference>
<dbReference type="InterPro" id="IPR020843">
    <property type="entry name" value="ER"/>
</dbReference>
<dbReference type="InterPro" id="IPR036291">
    <property type="entry name" value="NAD(P)-bd_dom_sf"/>
</dbReference>
<feature type="domain" description="Enoyl reductase (ER)" evidence="8">
    <location>
        <begin position="10"/>
        <end position="347"/>
    </location>
</feature>
<comment type="similarity">
    <text evidence="2 7">Belongs to the zinc-containing alcohol dehydrogenase family.</text>
</comment>
<keyword evidence="10" id="KW-1185">Reference proteome</keyword>
<evidence type="ECO:0000313" key="10">
    <source>
        <dbReference type="Proteomes" id="UP001518990"/>
    </source>
</evidence>
<evidence type="ECO:0000256" key="6">
    <source>
        <dbReference type="ARBA" id="ARBA00023002"/>
    </source>
</evidence>
<dbReference type="Proteomes" id="UP001518990">
    <property type="component" value="Unassembled WGS sequence"/>
</dbReference>
<name>A0ABS3KCH3_9PROT</name>
<dbReference type="Gene3D" id="3.40.50.720">
    <property type="entry name" value="NAD(P)-binding Rossmann-like Domain"/>
    <property type="match status" value="1"/>
</dbReference>
<dbReference type="PANTHER" id="PTHR42940">
    <property type="entry name" value="ALCOHOL DEHYDROGENASE 1-RELATED"/>
    <property type="match status" value="1"/>
</dbReference>
<sequence length="352" mass="37264">MRSWALVEYGAPLQEIDRPTPQPQGTEVLVEVSHCGVCHSDLHTWEGYYQLGGGRRLEHRTRATLPLAIGHEIVGRVVSAGPDAGPVPVGERRIVYPWVGCGHCDRCRDEQDQLCPDTKPIGIRRDGGFATHVIVPHPRYLVDPGALNPALAATYACSGITVYSAVRKLMPLPPQIPVVVMGLGGLGLSAVSMLKAMGHEAIIAADVSEAKLEAARAGGASTTVLAKGDDIAARLTAAAGGPLRAAIDLVNSSETARLLFDSLAKGGTLVQVGLFGGEMTVDLPVMAMRELALRGSYVGSLRDLRELVALANKGGLPPIPITELPQDQANEALQRLRNGQNLGRMVLRAEAV</sequence>
<dbReference type="Pfam" id="PF00107">
    <property type="entry name" value="ADH_zinc_N"/>
    <property type="match status" value="1"/>
</dbReference>
<keyword evidence="5 7" id="KW-0862">Zinc</keyword>
<dbReference type="EMBL" id="JACTNF010000010">
    <property type="protein sequence ID" value="MBO1075166.1"/>
    <property type="molecule type" value="Genomic_DNA"/>
</dbReference>
<comment type="cofactor">
    <cofactor evidence="1 7">
        <name>Zn(2+)</name>
        <dbReference type="ChEBI" id="CHEBI:29105"/>
    </cofactor>
</comment>
<keyword evidence="6" id="KW-0560">Oxidoreductase</keyword>
<evidence type="ECO:0000256" key="7">
    <source>
        <dbReference type="RuleBase" id="RU361277"/>
    </source>
</evidence>
<dbReference type="SUPFAM" id="SSF51735">
    <property type="entry name" value="NAD(P)-binding Rossmann-fold domains"/>
    <property type="match status" value="1"/>
</dbReference>
<dbReference type="SUPFAM" id="SSF50129">
    <property type="entry name" value="GroES-like"/>
    <property type="match status" value="1"/>
</dbReference>
<evidence type="ECO:0000256" key="2">
    <source>
        <dbReference type="ARBA" id="ARBA00008072"/>
    </source>
</evidence>
<proteinExistence type="inferred from homology"/>
<evidence type="ECO:0000313" key="9">
    <source>
        <dbReference type="EMBL" id="MBO1075166.1"/>
    </source>
</evidence>
<accession>A0ABS3KCH3</accession>
<dbReference type="SMART" id="SM00829">
    <property type="entry name" value="PKS_ER"/>
    <property type="match status" value="1"/>
</dbReference>
<dbReference type="EC" id="1.1.1.1" evidence="3"/>
<gene>
    <name evidence="9" type="ORF">IAI60_11155</name>
</gene>
<comment type="caution">
    <text evidence="9">The sequence shown here is derived from an EMBL/GenBank/DDBJ whole genome shotgun (WGS) entry which is preliminary data.</text>
</comment>
<evidence type="ECO:0000259" key="8">
    <source>
        <dbReference type="SMART" id="SM00829"/>
    </source>
</evidence>
<dbReference type="InterPro" id="IPR002328">
    <property type="entry name" value="ADH_Zn_CS"/>
</dbReference>
<evidence type="ECO:0000256" key="4">
    <source>
        <dbReference type="ARBA" id="ARBA00022723"/>
    </source>
</evidence>
<dbReference type="InterPro" id="IPR013154">
    <property type="entry name" value="ADH-like_N"/>
</dbReference>
<dbReference type="InterPro" id="IPR011032">
    <property type="entry name" value="GroES-like_sf"/>
</dbReference>
<evidence type="ECO:0000256" key="1">
    <source>
        <dbReference type="ARBA" id="ARBA00001947"/>
    </source>
</evidence>
<dbReference type="Pfam" id="PF08240">
    <property type="entry name" value="ADH_N"/>
    <property type="match status" value="1"/>
</dbReference>
<organism evidence="9 10">
    <name type="scientific">Roseomonas marmotae</name>
    <dbReference type="NCBI Taxonomy" id="2768161"/>
    <lineage>
        <taxon>Bacteria</taxon>
        <taxon>Pseudomonadati</taxon>
        <taxon>Pseudomonadota</taxon>
        <taxon>Alphaproteobacteria</taxon>
        <taxon>Acetobacterales</taxon>
        <taxon>Roseomonadaceae</taxon>
        <taxon>Roseomonas</taxon>
    </lineage>
</organism>
<evidence type="ECO:0000256" key="5">
    <source>
        <dbReference type="ARBA" id="ARBA00022833"/>
    </source>
</evidence>
<dbReference type="PANTHER" id="PTHR42940:SF8">
    <property type="entry name" value="VACUOLAR PROTEIN SORTING-ASSOCIATED PROTEIN 11"/>
    <property type="match status" value="1"/>
</dbReference>
<dbReference type="Gene3D" id="3.90.180.10">
    <property type="entry name" value="Medium-chain alcohol dehydrogenases, catalytic domain"/>
    <property type="match status" value="1"/>
</dbReference>